<evidence type="ECO:0000313" key="4">
    <source>
        <dbReference type="Proteomes" id="UP000800092"/>
    </source>
</evidence>
<accession>A0A6A6H618</accession>
<feature type="compositionally biased region" description="Basic and acidic residues" evidence="1">
    <location>
        <begin position="26"/>
        <end position="39"/>
    </location>
</feature>
<feature type="transmembrane region" description="Helical" evidence="2">
    <location>
        <begin position="216"/>
        <end position="236"/>
    </location>
</feature>
<gene>
    <name evidence="3" type="ORF">EV356DRAFT_516918</name>
</gene>
<sequence length="524" mass="59071">MSHKSESEVQSLVSSNTLTNCTTFENAKEESAKAEHVEVSADPNSESSLPEEAGDNNQPHILQNLHDSERSNSNVAGTTVSKDETHRFSKAMIIAKYWKPLTGFFAFAATSIMLVLTALAVWPAIVAKNEGHLSEELAVWEAKKDFIEFCIDNVQADAHPDCKLAQNVTLSAPPRWVGRFKRSLVRAMDAVHKYMLSDASETSKPLVKGADSVRRTLGFVVVLLVFFSAFVIMSLWRTQRETESFPKDKNVHHSVPRSAVCTTVRLRRPAKQIDQGCDQEISAWFPDTIEEIEIVGGDPRSLAGIRRRKTATDPEEHGRLFVKFPDEPDLFGTIVLHRGQPLWDHCDDLYPEDLCESEDEEAFMGDLKSRQGEDEFDRKPRPLSDSIPDDLSDVCTVTSLSGTDSSSTTAVDIDMDNAKTFKATRVYPMSIRPSRKYIIAMRSSELWLFPMHQPTFTKVNKARKVPFDDIKKIRWVDERNFQVQLAQTKDMSSETEKVAKTYHFRAQNPQSARDAVKGIRAMLE</sequence>
<feature type="compositionally biased region" description="Polar residues" evidence="1">
    <location>
        <begin position="8"/>
        <end position="25"/>
    </location>
</feature>
<feature type="transmembrane region" description="Helical" evidence="2">
    <location>
        <begin position="101"/>
        <end position="125"/>
    </location>
</feature>
<keyword evidence="2" id="KW-1133">Transmembrane helix</keyword>
<feature type="region of interest" description="Disordered" evidence="1">
    <location>
        <begin position="1"/>
        <end position="61"/>
    </location>
</feature>
<dbReference type="EMBL" id="ML991810">
    <property type="protein sequence ID" value="KAF2232983.1"/>
    <property type="molecule type" value="Genomic_DNA"/>
</dbReference>
<organism evidence="3 4">
    <name type="scientific">Viridothelium virens</name>
    <name type="common">Speckled blister lichen</name>
    <name type="synonym">Trypethelium virens</name>
    <dbReference type="NCBI Taxonomy" id="1048519"/>
    <lineage>
        <taxon>Eukaryota</taxon>
        <taxon>Fungi</taxon>
        <taxon>Dikarya</taxon>
        <taxon>Ascomycota</taxon>
        <taxon>Pezizomycotina</taxon>
        <taxon>Dothideomycetes</taxon>
        <taxon>Dothideomycetes incertae sedis</taxon>
        <taxon>Trypetheliales</taxon>
        <taxon>Trypetheliaceae</taxon>
        <taxon>Viridothelium</taxon>
    </lineage>
</organism>
<keyword evidence="2" id="KW-0472">Membrane</keyword>
<evidence type="ECO:0000256" key="2">
    <source>
        <dbReference type="SAM" id="Phobius"/>
    </source>
</evidence>
<evidence type="ECO:0000313" key="3">
    <source>
        <dbReference type="EMBL" id="KAF2232983.1"/>
    </source>
</evidence>
<evidence type="ECO:0000256" key="1">
    <source>
        <dbReference type="SAM" id="MobiDB-lite"/>
    </source>
</evidence>
<keyword evidence="2" id="KW-0812">Transmembrane</keyword>
<dbReference type="Proteomes" id="UP000800092">
    <property type="component" value="Unassembled WGS sequence"/>
</dbReference>
<dbReference type="AlphaFoldDB" id="A0A6A6H618"/>
<proteinExistence type="predicted"/>
<protein>
    <submittedName>
        <fullName evidence="3">Uncharacterized protein</fullName>
    </submittedName>
</protein>
<dbReference type="OrthoDB" id="10675439at2759"/>
<name>A0A6A6H618_VIRVR</name>
<reference evidence="3" key="1">
    <citation type="journal article" date="2020" name="Stud. Mycol.">
        <title>101 Dothideomycetes genomes: a test case for predicting lifestyles and emergence of pathogens.</title>
        <authorList>
            <person name="Haridas S."/>
            <person name="Albert R."/>
            <person name="Binder M."/>
            <person name="Bloem J."/>
            <person name="Labutti K."/>
            <person name="Salamov A."/>
            <person name="Andreopoulos B."/>
            <person name="Baker S."/>
            <person name="Barry K."/>
            <person name="Bills G."/>
            <person name="Bluhm B."/>
            <person name="Cannon C."/>
            <person name="Castanera R."/>
            <person name="Culley D."/>
            <person name="Daum C."/>
            <person name="Ezra D."/>
            <person name="Gonzalez J."/>
            <person name="Henrissat B."/>
            <person name="Kuo A."/>
            <person name="Liang C."/>
            <person name="Lipzen A."/>
            <person name="Lutzoni F."/>
            <person name="Magnuson J."/>
            <person name="Mondo S."/>
            <person name="Nolan M."/>
            <person name="Ohm R."/>
            <person name="Pangilinan J."/>
            <person name="Park H.-J."/>
            <person name="Ramirez L."/>
            <person name="Alfaro M."/>
            <person name="Sun H."/>
            <person name="Tritt A."/>
            <person name="Yoshinaga Y."/>
            <person name="Zwiers L.-H."/>
            <person name="Turgeon B."/>
            <person name="Goodwin S."/>
            <person name="Spatafora J."/>
            <person name="Crous P."/>
            <person name="Grigoriev I."/>
        </authorList>
    </citation>
    <scope>NUCLEOTIDE SEQUENCE</scope>
    <source>
        <strain evidence="3">Tuck. ex Michener</strain>
    </source>
</reference>
<keyword evidence="4" id="KW-1185">Reference proteome</keyword>